<dbReference type="HOGENOM" id="CLU_078575_1_2_1"/>
<evidence type="ECO:0000256" key="1">
    <source>
        <dbReference type="SAM" id="MobiDB-lite"/>
    </source>
</evidence>
<dbReference type="Proteomes" id="UP000054018">
    <property type="component" value="Unassembled WGS sequence"/>
</dbReference>
<keyword evidence="3" id="KW-1185">Reference proteome</keyword>
<sequence length="189" mass="20846">MSTTIPITTDTLLGNVPKLDIEGANWVIFSLRFQTAVEAKELWLHFDGTSQCPVGPTVTVADGTETVSPLDPNELAKWQKSKNMVKHLLTQQIPDSTTLQVHSLTTIVAMWNEIVPTFDPEEEGAFSAIALNDLNELQIPDLLSVSDDNEEERLRYTSSKEDMFSEVGDDGESLPPSDNTCPDQTPSQL</sequence>
<feature type="compositionally biased region" description="Polar residues" evidence="1">
    <location>
        <begin position="176"/>
        <end position="189"/>
    </location>
</feature>
<feature type="region of interest" description="Disordered" evidence="1">
    <location>
        <begin position="150"/>
        <end position="189"/>
    </location>
</feature>
<protein>
    <submittedName>
        <fullName evidence="2">Uncharacterized protein</fullName>
    </submittedName>
</protein>
<reference evidence="3" key="2">
    <citation type="submission" date="2015-01" db="EMBL/GenBank/DDBJ databases">
        <title>Evolutionary Origins and Diversification of the Mycorrhizal Mutualists.</title>
        <authorList>
            <consortium name="DOE Joint Genome Institute"/>
            <consortium name="Mycorrhizal Genomics Consortium"/>
            <person name="Kohler A."/>
            <person name="Kuo A."/>
            <person name="Nagy L.G."/>
            <person name="Floudas D."/>
            <person name="Copeland A."/>
            <person name="Barry K.W."/>
            <person name="Cichocki N."/>
            <person name="Veneault-Fourrey C."/>
            <person name="LaButti K."/>
            <person name="Lindquist E.A."/>
            <person name="Lipzen A."/>
            <person name="Lundell T."/>
            <person name="Morin E."/>
            <person name="Murat C."/>
            <person name="Riley R."/>
            <person name="Ohm R."/>
            <person name="Sun H."/>
            <person name="Tunlid A."/>
            <person name="Henrissat B."/>
            <person name="Grigoriev I.V."/>
            <person name="Hibbett D.S."/>
            <person name="Martin F."/>
        </authorList>
    </citation>
    <scope>NUCLEOTIDE SEQUENCE [LARGE SCALE GENOMIC DNA]</scope>
    <source>
        <strain evidence="3">441</strain>
    </source>
</reference>
<reference evidence="2 3" key="1">
    <citation type="submission" date="2014-04" db="EMBL/GenBank/DDBJ databases">
        <authorList>
            <consortium name="DOE Joint Genome Institute"/>
            <person name="Kuo A."/>
            <person name="Kohler A."/>
            <person name="Costa M.D."/>
            <person name="Nagy L.G."/>
            <person name="Floudas D."/>
            <person name="Copeland A."/>
            <person name="Barry K.W."/>
            <person name="Cichocki N."/>
            <person name="Veneault-Fourrey C."/>
            <person name="LaButti K."/>
            <person name="Lindquist E.A."/>
            <person name="Lipzen A."/>
            <person name="Lundell T."/>
            <person name="Morin E."/>
            <person name="Murat C."/>
            <person name="Sun H."/>
            <person name="Tunlid A."/>
            <person name="Henrissat B."/>
            <person name="Grigoriev I.V."/>
            <person name="Hibbett D.S."/>
            <person name="Martin F."/>
            <person name="Nordberg H.P."/>
            <person name="Cantor M.N."/>
            <person name="Hua S.X."/>
        </authorList>
    </citation>
    <scope>NUCLEOTIDE SEQUENCE [LARGE SCALE GENOMIC DNA]</scope>
    <source>
        <strain evidence="2 3">441</strain>
    </source>
</reference>
<evidence type="ECO:0000313" key="3">
    <source>
        <dbReference type="Proteomes" id="UP000054018"/>
    </source>
</evidence>
<accession>A0A0C9YSD2</accession>
<gene>
    <name evidence="2" type="ORF">PISMIDRAFT_18132</name>
</gene>
<dbReference type="OrthoDB" id="3263038at2759"/>
<organism evidence="2 3">
    <name type="scientific">Pisolithus microcarpus 441</name>
    <dbReference type="NCBI Taxonomy" id="765257"/>
    <lineage>
        <taxon>Eukaryota</taxon>
        <taxon>Fungi</taxon>
        <taxon>Dikarya</taxon>
        <taxon>Basidiomycota</taxon>
        <taxon>Agaricomycotina</taxon>
        <taxon>Agaricomycetes</taxon>
        <taxon>Agaricomycetidae</taxon>
        <taxon>Boletales</taxon>
        <taxon>Sclerodermatineae</taxon>
        <taxon>Pisolithaceae</taxon>
        <taxon>Pisolithus</taxon>
    </lineage>
</organism>
<proteinExistence type="predicted"/>
<evidence type="ECO:0000313" key="2">
    <source>
        <dbReference type="EMBL" id="KIK13222.1"/>
    </source>
</evidence>
<dbReference type="EMBL" id="KN834010">
    <property type="protein sequence ID" value="KIK13222.1"/>
    <property type="molecule type" value="Genomic_DNA"/>
</dbReference>
<name>A0A0C9YSD2_9AGAM</name>
<dbReference type="AlphaFoldDB" id="A0A0C9YSD2"/>
<feature type="compositionally biased region" description="Basic and acidic residues" evidence="1">
    <location>
        <begin position="152"/>
        <end position="163"/>
    </location>
</feature>
<dbReference type="STRING" id="765257.A0A0C9YSD2"/>